<evidence type="ECO:0000313" key="3">
    <source>
        <dbReference type="Proteomes" id="UP000661435"/>
    </source>
</evidence>
<proteinExistence type="predicted"/>
<keyword evidence="3" id="KW-1185">Reference proteome</keyword>
<keyword evidence="1" id="KW-0472">Membrane</keyword>
<dbReference type="AlphaFoldDB" id="A0A8J6J058"/>
<feature type="transmembrane region" description="Helical" evidence="1">
    <location>
        <begin position="72"/>
        <end position="92"/>
    </location>
</feature>
<keyword evidence="1" id="KW-0812">Transmembrane</keyword>
<sequence>MFGRIFNPENAFFRTADKLADLVMLSLMWALCSIPLVTLGPATAALYDAAVKILRRGEAGNIYQRFFHSFRLNFKVGALTSLAVLAAAVLLYGLGNFLYRLALTGKAGVVLYYAYLLLLLLPIGMISYLFPVLSRFTFGAGGLIGTCWKLALNHLPSTLLLGLLTAAAAWACLSFWIPVLVLPAVAALLASLPLERIFRPYLELPGGGETEE</sequence>
<gene>
    <name evidence="2" type="ORF">H8S57_05725</name>
</gene>
<dbReference type="Pfam" id="PF04854">
    <property type="entry name" value="DUF624"/>
    <property type="match status" value="1"/>
</dbReference>
<keyword evidence="1" id="KW-1133">Transmembrane helix</keyword>
<evidence type="ECO:0000313" key="2">
    <source>
        <dbReference type="EMBL" id="MBC5733222.1"/>
    </source>
</evidence>
<dbReference type="RefSeq" id="WP_186907114.1">
    <property type="nucleotide sequence ID" value="NZ_JACOPP010000005.1"/>
</dbReference>
<comment type="caution">
    <text evidence="2">The sequence shown here is derived from an EMBL/GenBank/DDBJ whole genome shotgun (WGS) entry which is preliminary data.</text>
</comment>
<dbReference type="Proteomes" id="UP000661435">
    <property type="component" value="Unassembled WGS sequence"/>
</dbReference>
<reference evidence="2" key="1">
    <citation type="submission" date="2020-08" db="EMBL/GenBank/DDBJ databases">
        <title>Genome public.</title>
        <authorList>
            <person name="Liu C."/>
            <person name="Sun Q."/>
        </authorList>
    </citation>
    <scope>NUCLEOTIDE SEQUENCE</scope>
    <source>
        <strain evidence="2">NSJ-51</strain>
    </source>
</reference>
<evidence type="ECO:0000256" key="1">
    <source>
        <dbReference type="SAM" id="Phobius"/>
    </source>
</evidence>
<name>A0A8J6J058_9FIRM</name>
<feature type="transmembrane region" description="Helical" evidence="1">
    <location>
        <begin position="112"/>
        <end position="130"/>
    </location>
</feature>
<feature type="transmembrane region" description="Helical" evidence="1">
    <location>
        <begin position="175"/>
        <end position="194"/>
    </location>
</feature>
<protein>
    <submittedName>
        <fullName evidence="2">YesL family protein</fullName>
    </submittedName>
</protein>
<organism evidence="2 3">
    <name type="scientific">Lawsonibacter hominis</name>
    <dbReference type="NCBI Taxonomy" id="2763053"/>
    <lineage>
        <taxon>Bacteria</taxon>
        <taxon>Bacillati</taxon>
        <taxon>Bacillota</taxon>
        <taxon>Clostridia</taxon>
        <taxon>Eubacteriales</taxon>
        <taxon>Oscillospiraceae</taxon>
        <taxon>Lawsonibacter</taxon>
    </lineage>
</organism>
<accession>A0A8J6J058</accession>
<dbReference type="EMBL" id="JACOPP010000005">
    <property type="protein sequence ID" value="MBC5733222.1"/>
    <property type="molecule type" value="Genomic_DNA"/>
</dbReference>
<feature type="transmembrane region" description="Helical" evidence="1">
    <location>
        <begin position="27"/>
        <end position="51"/>
    </location>
</feature>
<dbReference type="InterPro" id="IPR006938">
    <property type="entry name" value="DUF624"/>
</dbReference>